<dbReference type="Pfam" id="PF08585">
    <property type="entry name" value="RMI1_N_C"/>
    <property type="match status" value="1"/>
</dbReference>
<dbReference type="InterPro" id="IPR049363">
    <property type="entry name" value="RMI1_N"/>
</dbReference>
<dbReference type="Pfam" id="PF21000">
    <property type="entry name" value="RMI1_N_N"/>
    <property type="match status" value="1"/>
</dbReference>
<evidence type="ECO:0000313" key="4">
    <source>
        <dbReference type="EMBL" id="KAK1757273.1"/>
    </source>
</evidence>
<dbReference type="AlphaFoldDB" id="A0AAJ0FBE0"/>
<keyword evidence="5" id="KW-1185">Reference proteome</keyword>
<comment type="caution">
    <text evidence="4">The sequence shown here is derived from an EMBL/GenBank/DDBJ whole genome shotgun (WGS) entry which is preliminary data.</text>
</comment>
<evidence type="ECO:0000259" key="2">
    <source>
        <dbReference type="Pfam" id="PF08585"/>
    </source>
</evidence>
<dbReference type="SMART" id="SM01161">
    <property type="entry name" value="DUF1767"/>
    <property type="match status" value="1"/>
</dbReference>
<feature type="domain" description="RecQ mediated genome instability protein 1 OB-fold" evidence="2">
    <location>
        <begin position="78"/>
        <end position="232"/>
    </location>
</feature>
<evidence type="ECO:0000259" key="3">
    <source>
        <dbReference type="Pfam" id="PF21000"/>
    </source>
</evidence>
<dbReference type="InterPro" id="IPR042470">
    <property type="entry name" value="RMI1_N_C_sf"/>
</dbReference>
<reference evidence="4" key="1">
    <citation type="submission" date="2023-06" db="EMBL/GenBank/DDBJ databases">
        <title>Genome-scale phylogeny and comparative genomics of the fungal order Sordariales.</title>
        <authorList>
            <consortium name="Lawrence Berkeley National Laboratory"/>
            <person name="Hensen N."/>
            <person name="Bonometti L."/>
            <person name="Westerberg I."/>
            <person name="Brannstrom I.O."/>
            <person name="Guillou S."/>
            <person name="Cros-Aarteil S."/>
            <person name="Calhoun S."/>
            <person name="Haridas S."/>
            <person name="Kuo A."/>
            <person name="Mondo S."/>
            <person name="Pangilinan J."/>
            <person name="Riley R."/>
            <person name="Labutti K."/>
            <person name="Andreopoulos B."/>
            <person name="Lipzen A."/>
            <person name="Chen C."/>
            <person name="Yanf M."/>
            <person name="Daum C."/>
            <person name="Ng V."/>
            <person name="Clum A."/>
            <person name="Steindorff A."/>
            <person name="Ohm R."/>
            <person name="Martin F."/>
            <person name="Silar P."/>
            <person name="Natvig D."/>
            <person name="Lalanne C."/>
            <person name="Gautier V."/>
            <person name="Ament-Velasquez S.L."/>
            <person name="Kruys A."/>
            <person name="Hutchinson M.I."/>
            <person name="Powell A.J."/>
            <person name="Barry K."/>
            <person name="Miller A.N."/>
            <person name="Grigoriev I.V."/>
            <person name="Debuchy R."/>
            <person name="Gladieux P."/>
            <person name="Thoren M.H."/>
            <person name="Johannesson H."/>
        </authorList>
    </citation>
    <scope>NUCLEOTIDE SEQUENCE</scope>
    <source>
        <strain evidence="4">PSN4</strain>
    </source>
</reference>
<dbReference type="EMBL" id="MU839831">
    <property type="protein sequence ID" value="KAK1757273.1"/>
    <property type="molecule type" value="Genomic_DNA"/>
</dbReference>
<evidence type="ECO:0000256" key="1">
    <source>
        <dbReference type="SAM" id="MobiDB-lite"/>
    </source>
</evidence>
<evidence type="ECO:0000313" key="5">
    <source>
        <dbReference type="Proteomes" id="UP001239445"/>
    </source>
</evidence>
<name>A0AAJ0FBE0_9PEZI</name>
<organism evidence="4 5">
    <name type="scientific">Echria macrotheca</name>
    <dbReference type="NCBI Taxonomy" id="438768"/>
    <lineage>
        <taxon>Eukaryota</taxon>
        <taxon>Fungi</taxon>
        <taxon>Dikarya</taxon>
        <taxon>Ascomycota</taxon>
        <taxon>Pezizomycotina</taxon>
        <taxon>Sordariomycetes</taxon>
        <taxon>Sordariomycetidae</taxon>
        <taxon>Sordariales</taxon>
        <taxon>Schizotheciaceae</taxon>
        <taxon>Echria</taxon>
    </lineage>
</organism>
<dbReference type="InterPro" id="IPR013894">
    <property type="entry name" value="RMI1_OB"/>
</dbReference>
<accession>A0AAJ0FBE0</accession>
<sequence>MDLPTQLQSALRQQTGVPLPSLSYLRTIIPQRTPPPPLASLIATARARLLAADLTTPNLLDPSYTSSATLPTHRINNPEIDTSSLENDIILQVLDIENLSRPRWEQAEELEAIERGEMTRGRQVIRIPLPGDQDDDSDSDSPPAPQNPNPEQQAGKNTTHRLVLQDCAGAKVFAIELKRIDRFGIGKTNIGEKVLVRKETRIARGVLLLEPERCLPLGGKVEVWHRAWVQGRLARLKEAVGGEEQER</sequence>
<feature type="region of interest" description="Disordered" evidence="1">
    <location>
        <begin position="121"/>
        <end position="157"/>
    </location>
</feature>
<dbReference type="Proteomes" id="UP001239445">
    <property type="component" value="Unassembled WGS sequence"/>
</dbReference>
<dbReference type="Gene3D" id="2.40.50.770">
    <property type="entry name" value="RecQ-mediated genome instability protein Rmi1, C-terminal domain"/>
    <property type="match status" value="1"/>
</dbReference>
<gene>
    <name evidence="4" type="ORF">QBC47DRAFT_177974</name>
</gene>
<proteinExistence type="predicted"/>
<protein>
    <submittedName>
        <fullName evidence="4">Mediated genome instability protein rmi1 protein</fullName>
    </submittedName>
</protein>
<feature type="domain" description="RMI1 N-terminal" evidence="3">
    <location>
        <begin position="19"/>
        <end position="56"/>
    </location>
</feature>